<feature type="domain" description="Acyl-CoA thioesterase-like N-terminal HotDog" evidence="4">
    <location>
        <begin position="63"/>
        <end position="153"/>
    </location>
</feature>
<dbReference type="Pfam" id="PF20789">
    <property type="entry name" value="4HBT_3C"/>
    <property type="match status" value="1"/>
</dbReference>
<dbReference type="GO" id="GO:0047617">
    <property type="term" value="F:fatty acyl-CoA hydrolase activity"/>
    <property type="evidence" value="ECO:0007669"/>
    <property type="project" value="InterPro"/>
</dbReference>
<dbReference type="Gene3D" id="2.40.160.210">
    <property type="entry name" value="Acyl-CoA thioesterase, double hotdog domain"/>
    <property type="match status" value="1"/>
</dbReference>
<dbReference type="PATRIC" id="fig|1125718.3.peg.779"/>
<feature type="region of interest" description="Disordered" evidence="3">
    <location>
        <begin position="30"/>
        <end position="50"/>
    </location>
</feature>
<dbReference type="PANTHER" id="PTHR11066">
    <property type="entry name" value="ACYL-COA THIOESTERASE"/>
    <property type="match status" value="1"/>
</dbReference>
<keyword evidence="2" id="KW-0378">Hydrolase</keyword>
<sequence>MTAPYPVPAATEEPLGSVTRVLALSGTIGDGNGYDGSNECTDGSSPADSQELFSGDSLPQLSGRIYGGQVVAQGMLAGAATLGDGAAGGAGGAGSTGERLPHSVHAYFIRGGKPDKPVSFAVDRLRDGRSFSQRRTTALQDGMPILTMISSFQEAQGGADEQVEAPEVPRPEELTSALEIFRTIDHPVAKFLGRTAAFDLRHVEGNIYLTPGRERTGVQHLWARSRGRLPAEASQTVHRALLTYMCDQIMLEPALRSQGLCWRSEGMSLATLDHTQWFHRDIDVCDWMLFVQDSPSSQGGRAMVRAEVFDSSGRLVSSIAQEGMIRMPMQGTRGSGQWEVRLED</sequence>
<dbReference type="InterPro" id="IPR049449">
    <property type="entry name" value="TesB_ACOT8-like_N"/>
</dbReference>
<dbReference type="EMBL" id="AKFT01000055">
    <property type="protein sequence ID" value="EJF46592.1"/>
    <property type="molecule type" value="Genomic_DNA"/>
</dbReference>
<dbReference type="CDD" id="cd03445">
    <property type="entry name" value="Thioesterase_II_repeat2"/>
    <property type="match status" value="1"/>
</dbReference>
<evidence type="ECO:0000256" key="2">
    <source>
        <dbReference type="ARBA" id="ARBA00022801"/>
    </source>
</evidence>
<dbReference type="Pfam" id="PF13622">
    <property type="entry name" value="4HBT_3"/>
    <property type="match status" value="1"/>
</dbReference>
<dbReference type="Proteomes" id="UP000002941">
    <property type="component" value="Unassembled WGS sequence"/>
</dbReference>
<dbReference type="GO" id="GO:0006637">
    <property type="term" value="P:acyl-CoA metabolic process"/>
    <property type="evidence" value="ECO:0007669"/>
    <property type="project" value="InterPro"/>
</dbReference>
<dbReference type="InterPro" id="IPR003703">
    <property type="entry name" value="Acyl_CoA_thio"/>
</dbReference>
<protein>
    <submittedName>
        <fullName evidence="6">Putative acyl-CoA thioesterase II</fullName>
    </submittedName>
</protein>
<dbReference type="GO" id="GO:0009062">
    <property type="term" value="P:fatty acid catabolic process"/>
    <property type="evidence" value="ECO:0007669"/>
    <property type="project" value="TreeGrafter"/>
</dbReference>
<comment type="similarity">
    <text evidence="1">Belongs to the C/M/P thioester hydrolase family.</text>
</comment>
<name>J0NP81_9ACTO</name>
<comment type="caution">
    <text evidence="6">The sequence shown here is derived from an EMBL/GenBank/DDBJ whole genome shotgun (WGS) entry which is preliminary data.</text>
</comment>
<dbReference type="InterPro" id="IPR042171">
    <property type="entry name" value="Acyl-CoA_hotdog"/>
</dbReference>
<evidence type="ECO:0000313" key="6">
    <source>
        <dbReference type="EMBL" id="EJF46592.1"/>
    </source>
</evidence>
<dbReference type="InterPro" id="IPR029069">
    <property type="entry name" value="HotDog_dom_sf"/>
</dbReference>
<organism evidence="6 7">
    <name type="scientific">Actinomyces massiliensis F0489</name>
    <dbReference type="NCBI Taxonomy" id="1125718"/>
    <lineage>
        <taxon>Bacteria</taxon>
        <taxon>Bacillati</taxon>
        <taxon>Actinomycetota</taxon>
        <taxon>Actinomycetes</taxon>
        <taxon>Actinomycetales</taxon>
        <taxon>Actinomycetaceae</taxon>
        <taxon>Actinomyces</taxon>
    </lineage>
</organism>
<proteinExistence type="inferred from homology"/>
<evidence type="ECO:0000259" key="4">
    <source>
        <dbReference type="Pfam" id="PF13622"/>
    </source>
</evidence>
<dbReference type="RefSeq" id="WP_008730460.1">
    <property type="nucleotide sequence ID" value="NZ_AKFT01000055.1"/>
</dbReference>
<dbReference type="OrthoDB" id="9781019at2"/>
<dbReference type="SUPFAM" id="SSF54637">
    <property type="entry name" value="Thioesterase/thiol ester dehydrase-isomerase"/>
    <property type="match status" value="2"/>
</dbReference>
<dbReference type="eggNOG" id="COG1946">
    <property type="taxonomic scope" value="Bacteria"/>
</dbReference>
<feature type="compositionally biased region" description="Polar residues" evidence="3">
    <location>
        <begin position="38"/>
        <end position="50"/>
    </location>
</feature>
<evidence type="ECO:0000256" key="1">
    <source>
        <dbReference type="ARBA" id="ARBA00006538"/>
    </source>
</evidence>
<accession>J0NP81</accession>
<dbReference type="InterPro" id="IPR049450">
    <property type="entry name" value="ACOT8-like_C"/>
</dbReference>
<feature type="domain" description="Acyl-CoA thioesterase-like C-terminal" evidence="5">
    <location>
        <begin position="191"/>
        <end position="325"/>
    </location>
</feature>
<evidence type="ECO:0000256" key="3">
    <source>
        <dbReference type="SAM" id="MobiDB-lite"/>
    </source>
</evidence>
<reference evidence="6 7" key="1">
    <citation type="submission" date="2012-05" db="EMBL/GenBank/DDBJ databases">
        <authorList>
            <person name="Harkins D.M."/>
            <person name="Madupu R."/>
            <person name="Durkin A.S."/>
            <person name="Torralba M."/>
            <person name="Methe B."/>
            <person name="Sutton G.G."/>
            <person name="Nelson K.E."/>
        </authorList>
    </citation>
    <scope>NUCLEOTIDE SEQUENCE [LARGE SCALE GENOMIC DNA]</scope>
    <source>
        <strain evidence="6 7">F0489</strain>
    </source>
</reference>
<dbReference type="CDD" id="cd03444">
    <property type="entry name" value="Thioesterase_II_repeat1"/>
    <property type="match status" value="1"/>
</dbReference>
<dbReference type="PANTHER" id="PTHR11066:SF34">
    <property type="entry name" value="ACYL-COENZYME A THIOESTERASE 8"/>
    <property type="match status" value="1"/>
</dbReference>
<evidence type="ECO:0000259" key="5">
    <source>
        <dbReference type="Pfam" id="PF20789"/>
    </source>
</evidence>
<evidence type="ECO:0000313" key="7">
    <source>
        <dbReference type="Proteomes" id="UP000002941"/>
    </source>
</evidence>
<gene>
    <name evidence="6" type="ORF">HMPREF1318_1883</name>
</gene>
<dbReference type="AlphaFoldDB" id="J0NP81"/>
<keyword evidence="7" id="KW-1185">Reference proteome</keyword>